<dbReference type="GO" id="GO:0006979">
    <property type="term" value="P:response to oxidative stress"/>
    <property type="evidence" value="ECO:0007669"/>
    <property type="project" value="UniProtKB-UniRule"/>
</dbReference>
<comment type="function">
    <text evidence="2">Removal of H(2)O(2), oxidation of toxic reductants, biosynthesis and degradation of lignin, suberization, auxin catabolism, response to environmental stresses such as wounding, pathogen attack and oxidative stress. These functions might be dependent on each isozyme/isoform in each plant tissue.</text>
</comment>
<evidence type="ECO:0000256" key="6">
    <source>
        <dbReference type="ARBA" id="ARBA00022559"/>
    </source>
</evidence>
<feature type="binding site" evidence="16">
    <location>
        <position position="74"/>
    </location>
    <ligand>
        <name>Ca(2+)</name>
        <dbReference type="ChEBI" id="CHEBI:29108"/>
        <label>1</label>
    </ligand>
</feature>
<dbReference type="InterPro" id="IPR019793">
    <property type="entry name" value="Peroxidases_heam-ligand_BS"/>
</dbReference>
<keyword evidence="10 19" id="KW-0560">Oxidoreductase</keyword>
<dbReference type="PRINTS" id="PR00461">
    <property type="entry name" value="PLPEROXIDASE"/>
</dbReference>
<keyword evidence="8 16" id="KW-0479">Metal-binding</keyword>
<keyword evidence="6 19" id="KW-0575">Peroxidase</keyword>
<evidence type="ECO:0000313" key="22">
    <source>
        <dbReference type="Proteomes" id="UP001206925"/>
    </source>
</evidence>
<dbReference type="PANTHER" id="PTHR31517:SF87">
    <property type="entry name" value="PEROXIDASE"/>
    <property type="match status" value="1"/>
</dbReference>
<feature type="binding site" evidence="16">
    <location>
        <position position="83"/>
    </location>
    <ligand>
        <name>Ca(2+)</name>
        <dbReference type="ChEBI" id="CHEBI:29108"/>
        <label>1</label>
    </ligand>
</feature>
<comment type="subcellular location">
    <subcellularLocation>
        <location evidence="19">Secreted</location>
    </subcellularLocation>
</comment>
<keyword evidence="12 18" id="KW-1015">Disulfide bond</keyword>
<comment type="cofactor">
    <cofactor evidence="16 19">
        <name>Ca(2+)</name>
        <dbReference type="ChEBI" id="CHEBI:29108"/>
    </cofactor>
    <text evidence="16 19">Binds 2 calcium ions per subunit.</text>
</comment>
<dbReference type="InterPro" id="IPR033905">
    <property type="entry name" value="Secretory_peroxidase"/>
</dbReference>
<dbReference type="FunFam" id="1.10.420.10:FF:000001">
    <property type="entry name" value="Peroxidase"/>
    <property type="match status" value="1"/>
</dbReference>
<evidence type="ECO:0000256" key="5">
    <source>
        <dbReference type="ARBA" id="ARBA00022525"/>
    </source>
</evidence>
<dbReference type="EC" id="1.11.1.7" evidence="4 19"/>
<dbReference type="InterPro" id="IPR002016">
    <property type="entry name" value="Haem_peroxidase"/>
</dbReference>
<dbReference type="GO" id="GO:0140825">
    <property type="term" value="F:lactoperoxidase activity"/>
    <property type="evidence" value="ECO:0007669"/>
    <property type="project" value="UniProtKB-EC"/>
</dbReference>
<organism evidence="21 22">
    <name type="scientific">Ambrosia artemisiifolia</name>
    <name type="common">Common ragweed</name>
    <dbReference type="NCBI Taxonomy" id="4212"/>
    <lineage>
        <taxon>Eukaryota</taxon>
        <taxon>Viridiplantae</taxon>
        <taxon>Streptophyta</taxon>
        <taxon>Embryophyta</taxon>
        <taxon>Tracheophyta</taxon>
        <taxon>Spermatophyta</taxon>
        <taxon>Magnoliopsida</taxon>
        <taxon>eudicotyledons</taxon>
        <taxon>Gunneridae</taxon>
        <taxon>Pentapetalae</taxon>
        <taxon>asterids</taxon>
        <taxon>campanulids</taxon>
        <taxon>Asterales</taxon>
        <taxon>Asteraceae</taxon>
        <taxon>Asteroideae</taxon>
        <taxon>Heliantheae alliance</taxon>
        <taxon>Heliantheae</taxon>
        <taxon>Ambrosia</taxon>
    </lineage>
</organism>
<evidence type="ECO:0000256" key="16">
    <source>
        <dbReference type="PIRSR" id="PIRSR600823-3"/>
    </source>
</evidence>
<evidence type="ECO:0000256" key="19">
    <source>
        <dbReference type="RuleBase" id="RU362060"/>
    </source>
</evidence>
<comment type="cofactor">
    <cofactor evidence="16 19">
        <name>heme b</name>
        <dbReference type="ChEBI" id="CHEBI:60344"/>
    </cofactor>
    <text evidence="16 19">Binds 1 heme b (iron(II)-protoporphyrin IX) group per subunit.</text>
</comment>
<evidence type="ECO:0000256" key="2">
    <source>
        <dbReference type="ARBA" id="ARBA00002322"/>
    </source>
</evidence>
<feature type="binding site" evidence="16">
    <location>
        <position position="192"/>
    </location>
    <ligand>
        <name>Ca(2+)</name>
        <dbReference type="ChEBI" id="CHEBI:29108"/>
        <label>2</label>
    </ligand>
</feature>
<keyword evidence="9 16" id="KW-0106">Calcium</keyword>
<evidence type="ECO:0000256" key="14">
    <source>
        <dbReference type="PIRSR" id="PIRSR600823-1"/>
    </source>
</evidence>
<dbReference type="PROSITE" id="PS00436">
    <property type="entry name" value="PEROXIDASE_2"/>
    <property type="match status" value="1"/>
</dbReference>
<keyword evidence="22" id="KW-1185">Reference proteome</keyword>
<dbReference type="GO" id="GO:0042744">
    <property type="term" value="P:hydrogen peroxide catabolic process"/>
    <property type="evidence" value="ECO:0007669"/>
    <property type="project" value="UniProtKB-KW"/>
</dbReference>
<evidence type="ECO:0000256" key="13">
    <source>
        <dbReference type="ARBA" id="ARBA00023324"/>
    </source>
</evidence>
<feature type="disulfide bond" evidence="18">
    <location>
        <begin position="33"/>
        <end position="113"/>
    </location>
</feature>
<dbReference type="PROSITE" id="PS00435">
    <property type="entry name" value="PEROXIDASE_1"/>
    <property type="match status" value="1"/>
</dbReference>
<dbReference type="Proteomes" id="UP001206925">
    <property type="component" value="Unassembled WGS sequence"/>
</dbReference>
<feature type="active site" description="Proton acceptor" evidence="14">
    <location>
        <position position="64"/>
    </location>
</feature>
<evidence type="ECO:0000256" key="1">
    <source>
        <dbReference type="ARBA" id="ARBA00000189"/>
    </source>
</evidence>
<gene>
    <name evidence="21" type="ORF">M8C21_019219</name>
</gene>
<feature type="binding site" evidence="16">
    <location>
        <position position="70"/>
    </location>
    <ligand>
        <name>Ca(2+)</name>
        <dbReference type="ChEBI" id="CHEBI:29108"/>
        <label>1</label>
    </ligand>
</feature>
<dbReference type="GO" id="GO:0020037">
    <property type="term" value="F:heme binding"/>
    <property type="evidence" value="ECO:0007669"/>
    <property type="project" value="UniProtKB-UniRule"/>
</dbReference>
<sequence>MMKKQILLCCLFLSLFIVSSYAQLQQNFYKNTCPNVESIVKAAVTKKFQQTFVTVPGTLRLFFHDCFVRGCDASVLLANANAEKDHPDDISLAGDGFDTVIKAKAALDSNPSCRNKVSCADILALATRDVVGLSGGPSYSVELGRRDGRISTKASVQNNLPHPEFKLDQLNSMFARHGLSQTDMIALSGAHTLGFSHCGKFSSRIYSKSGIDPTLNRQYALQLRQMCPINVDPRIAINMDPTTPRTFDNEYFKNLQQGKGLFVSDQVLFTDNRSKPTVNLFASSNTAFNQAFVTAITKLGRVGVLTGNQGEIRRDCSSVN</sequence>
<accession>A0AAD5D7M9</accession>
<feature type="binding site" evidence="15">
    <location>
        <position position="161"/>
    </location>
    <ligand>
        <name>substrate</name>
    </ligand>
</feature>
<dbReference type="PROSITE" id="PS50873">
    <property type="entry name" value="PEROXIDASE_4"/>
    <property type="match status" value="1"/>
</dbReference>
<evidence type="ECO:0000256" key="10">
    <source>
        <dbReference type="ARBA" id="ARBA00023002"/>
    </source>
</evidence>
<feature type="disulfide bond" evidence="18">
    <location>
        <begin position="198"/>
        <end position="227"/>
    </location>
</feature>
<dbReference type="SUPFAM" id="SSF48113">
    <property type="entry name" value="Heme-dependent peroxidases"/>
    <property type="match status" value="1"/>
</dbReference>
<proteinExistence type="inferred from homology"/>
<feature type="disulfide bond" evidence="18">
    <location>
        <begin position="66"/>
        <end position="71"/>
    </location>
</feature>
<evidence type="ECO:0000313" key="21">
    <source>
        <dbReference type="EMBL" id="KAI7754429.1"/>
    </source>
</evidence>
<feature type="binding site" evidence="16">
    <location>
        <position position="240"/>
    </location>
    <ligand>
        <name>Ca(2+)</name>
        <dbReference type="ChEBI" id="CHEBI:29108"/>
        <label>2</label>
    </ligand>
</feature>
<evidence type="ECO:0000256" key="9">
    <source>
        <dbReference type="ARBA" id="ARBA00022837"/>
    </source>
</evidence>
<protein>
    <recommendedName>
        <fullName evidence="4 19">Peroxidase</fullName>
        <ecNumber evidence="4 19">1.11.1.7</ecNumber>
    </recommendedName>
</protein>
<keyword evidence="7 19" id="KW-0349">Heme</keyword>
<dbReference type="FunFam" id="1.10.520.10:FF:000008">
    <property type="entry name" value="Peroxidase"/>
    <property type="match status" value="1"/>
</dbReference>
<dbReference type="EMBL" id="JAMZMK010003606">
    <property type="protein sequence ID" value="KAI7754429.1"/>
    <property type="molecule type" value="Genomic_DNA"/>
</dbReference>
<evidence type="ECO:0000256" key="7">
    <source>
        <dbReference type="ARBA" id="ARBA00022617"/>
    </source>
</evidence>
<comment type="similarity">
    <text evidence="3">Belongs to the peroxidase family. Ascorbate peroxidase subfamily.</text>
</comment>
<feature type="binding site" evidence="16">
    <location>
        <position position="72"/>
    </location>
    <ligand>
        <name>Ca(2+)</name>
        <dbReference type="ChEBI" id="CHEBI:29108"/>
        <label>1</label>
    </ligand>
</feature>
<evidence type="ECO:0000256" key="4">
    <source>
        <dbReference type="ARBA" id="ARBA00012313"/>
    </source>
</evidence>
<keyword evidence="19" id="KW-0732">Signal</keyword>
<reference evidence="21" key="1">
    <citation type="submission" date="2022-06" db="EMBL/GenBank/DDBJ databases">
        <title>Uncovering the hologenomic basis of an extraordinary plant invasion.</title>
        <authorList>
            <person name="Bieker V.C."/>
            <person name="Martin M.D."/>
            <person name="Gilbert T."/>
            <person name="Hodgins K."/>
            <person name="Battlay P."/>
            <person name="Petersen B."/>
            <person name="Wilson J."/>
        </authorList>
    </citation>
    <scope>NUCLEOTIDE SEQUENCE</scope>
    <source>
        <strain evidence="21">AA19_3_7</strain>
        <tissue evidence="21">Leaf</tissue>
    </source>
</reference>
<name>A0AAD5D7M9_AMBAR</name>
<dbReference type="InterPro" id="IPR010255">
    <property type="entry name" value="Haem_peroxidase_sf"/>
</dbReference>
<evidence type="ECO:0000256" key="12">
    <source>
        <dbReference type="ARBA" id="ARBA00023157"/>
    </source>
</evidence>
<keyword evidence="11 16" id="KW-0408">Iron</keyword>
<dbReference type="Pfam" id="PF00141">
    <property type="entry name" value="peroxidase"/>
    <property type="match status" value="1"/>
</dbReference>
<evidence type="ECO:0000256" key="15">
    <source>
        <dbReference type="PIRSR" id="PIRSR600823-2"/>
    </source>
</evidence>
<feature type="binding site" evidence="16">
    <location>
        <position position="243"/>
    </location>
    <ligand>
        <name>Ca(2+)</name>
        <dbReference type="ChEBI" id="CHEBI:29108"/>
        <label>2</label>
    </ligand>
</feature>
<evidence type="ECO:0000259" key="20">
    <source>
        <dbReference type="PROSITE" id="PS50873"/>
    </source>
</evidence>
<comment type="similarity">
    <text evidence="19">Belongs to the peroxidase family. Classical plant (class III) peroxidase subfamily.</text>
</comment>
<dbReference type="PANTHER" id="PTHR31517">
    <property type="match status" value="1"/>
</dbReference>
<dbReference type="Gene3D" id="1.10.520.10">
    <property type="match status" value="1"/>
</dbReference>
<comment type="caution">
    <text evidence="21">The sequence shown here is derived from an EMBL/GenBank/DDBJ whole genome shotgun (WGS) entry which is preliminary data.</text>
</comment>
<feature type="chain" id="PRO_5041768729" description="Peroxidase" evidence="19">
    <location>
        <begin position="23"/>
        <end position="320"/>
    </location>
</feature>
<feature type="site" description="Transition state stabilizer" evidence="17">
    <location>
        <position position="60"/>
    </location>
</feature>
<feature type="binding site" evidence="16">
    <location>
        <position position="248"/>
    </location>
    <ligand>
        <name>Ca(2+)</name>
        <dbReference type="ChEBI" id="CHEBI:29108"/>
        <label>2</label>
    </ligand>
</feature>
<dbReference type="InterPro" id="IPR000823">
    <property type="entry name" value="Peroxidase_pln"/>
</dbReference>
<evidence type="ECO:0000256" key="8">
    <source>
        <dbReference type="ARBA" id="ARBA00022723"/>
    </source>
</evidence>
<feature type="binding site" evidence="16">
    <location>
        <position position="68"/>
    </location>
    <ligand>
        <name>Ca(2+)</name>
        <dbReference type="ChEBI" id="CHEBI:29108"/>
        <label>1</label>
    </ligand>
</feature>
<evidence type="ECO:0000256" key="11">
    <source>
        <dbReference type="ARBA" id="ARBA00023004"/>
    </source>
</evidence>
<dbReference type="Gene3D" id="1.10.420.10">
    <property type="entry name" value="Peroxidase, domain 2"/>
    <property type="match status" value="1"/>
</dbReference>
<feature type="disulfide bond" evidence="18">
    <location>
        <begin position="119"/>
        <end position="316"/>
    </location>
</feature>
<keyword evidence="13 19" id="KW-0376">Hydrogen peroxide</keyword>
<dbReference type="InterPro" id="IPR019794">
    <property type="entry name" value="Peroxidases_AS"/>
</dbReference>
<comment type="catalytic activity">
    <reaction evidence="1 19">
        <text>2 a phenolic donor + H2O2 = 2 a phenolic radical donor + 2 H2O</text>
        <dbReference type="Rhea" id="RHEA:56136"/>
        <dbReference type="ChEBI" id="CHEBI:15377"/>
        <dbReference type="ChEBI" id="CHEBI:16240"/>
        <dbReference type="ChEBI" id="CHEBI:139520"/>
        <dbReference type="ChEBI" id="CHEBI:139521"/>
        <dbReference type="EC" id="1.11.1.7"/>
    </reaction>
</comment>
<feature type="signal peptide" evidence="19">
    <location>
        <begin position="1"/>
        <end position="22"/>
    </location>
</feature>
<feature type="domain" description="Plant heme peroxidase family profile" evidence="20">
    <location>
        <begin position="23"/>
        <end position="320"/>
    </location>
</feature>
<evidence type="ECO:0000256" key="3">
    <source>
        <dbReference type="ARBA" id="ARBA00006873"/>
    </source>
</evidence>
<evidence type="ECO:0000256" key="18">
    <source>
        <dbReference type="PIRSR" id="PIRSR600823-5"/>
    </source>
</evidence>
<dbReference type="PRINTS" id="PR00458">
    <property type="entry name" value="PEROXIDASE"/>
</dbReference>
<dbReference type="GO" id="GO:0005576">
    <property type="term" value="C:extracellular region"/>
    <property type="evidence" value="ECO:0007669"/>
    <property type="project" value="UniProtKB-SubCell"/>
</dbReference>
<evidence type="ECO:0000256" key="17">
    <source>
        <dbReference type="PIRSR" id="PIRSR600823-4"/>
    </source>
</evidence>
<feature type="binding site" description="axial binding residue" evidence="16">
    <location>
        <position position="191"/>
    </location>
    <ligand>
        <name>heme b</name>
        <dbReference type="ChEBI" id="CHEBI:60344"/>
    </ligand>
    <ligandPart>
        <name>Fe</name>
        <dbReference type="ChEBI" id="CHEBI:18248"/>
    </ligandPart>
</feature>
<feature type="binding site" evidence="16">
    <location>
        <position position="65"/>
    </location>
    <ligand>
        <name>Ca(2+)</name>
        <dbReference type="ChEBI" id="CHEBI:29108"/>
        <label>1</label>
    </ligand>
</feature>
<dbReference type="AlphaFoldDB" id="A0AAD5D7M9"/>
<dbReference type="GO" id="GO:0046872">
    <property type="term" value="F:metal ion binding"/>
    <property type="evidence" value="ECO:0007669"/>
    <property type="project" value="UniProtKB-UniRule"/>
</dbReference>
<keyword evidence="5 19" id="KW-0964">Secreted</keyword>
<dbReference type="CDD" id="cd00693">
    <property type="entry name" value="secretory_peroxidase"/>
    <property type="match status" value="1"/>
</dbReference>